<evidence type="ECO:0000313" key="1">
    <source>
        <dbReference type="EMBL" id="KKS03136.1"/>
    </source>
</evidence>
<sequence length="207" mass="22335">MKKAIIYMAVVLVAVGLLFTVKTKAAAFTGNGAPSGAHYNLNIIGVFKDKTALMDSNSGHRIFVPLTGKIKINLLPGTGFAVLDANGTDGNGATFSLPNPDPDNDGVTTYTVWARALGKPGGTSTTTPCAYLDGVEYCSTSNVVLVREKGKSSFTNVTSQLLYVYVDLDGDGVEERYPLFDPALQDYFWSYDNNGLKLAQFRFYMSE</sequence>
<name>A0A0G0Y175_UNCKA</name>
<protein>
    <submittedName>
        <fullName evidence="1">Uncharacterized protein</fullName>
    </submittedName>
</protein>
<gene>
    <name evidence="1" type="ORF">UU55_C0005G0044</name>
</gene>
<dbReference type="EMBL" id="LCBB01000005">
    <property type="protein sequence ID" value="KKS03136.1"/>
    <property type="molecule type" value="Genomic_DNA"/>
</dbReference>
<evidence type="ECO:0000313" key="2">
    <source>
        <dbReference type="Proteomes" id="UP000033947"/>
    </source>
</evidence>
<reference evidence="1 2" key="1">
    <citation type="journal article" date="2015" name="Nature">
        <title>rRNA introns, odd ribosomes, and small enigmatic genomes across a large radiation of phyla.</title>
        <authorList>
            <person name="Brown C.T."/>
            <person name="Hug L.A."/>
            <person name="Thomas B.C."/>
            <person name="Sharon I."/>
            <person name="Castelle C.J."/>
            <person name="Singh A."/>
            <person name="Wilkins M.J."/>
            <person name="Williams K.H."/>
            <person name="Banfield J.F."/>
        </authorList>
    </citation>
    <scope>NUCLEOTIDE SEQUENCE [LARGE SCALE GENOMIC DNA]</scope>
</reference>
<comment type="caution">
    <text evidence="1">The sequence shown here is derived from an EMBL/GenBank/DDBJ whole genome shotgun (WGS) entry which is preliminary data.</text>
</comment>
<dbReference type="Proteomes" id="UP000033947">
    <property type="component" value="Unassembled WGS sequence"/>
</dbReference>
<organism evidence="1 2">
    <name type="scientific">candidate division WWE3 bacterium GW2011_GWC2_41_23</name>
    <dbReference type="NCBI Taxonomy" id="1619123"/>
    <lineage>
        <taxon>Bacteria</taxon>
        <taxon>Katanobacteria</taxon>
    </lineage>
</organism>
<dbReference type="AlphaFoldDB" id="A0A0G0Y175"/>
<accession>A0A0G0Y175</accession>
<proteinExistence type="predicted"/>